<organism evidence="3">
    <name type="scientific">freshwater metagenome</name>
    <dbReference type="NCBI Taxonomy" id="449393"/>
    <lineage>
        <taxon>unclassified sequences</taxon>
        <taxon>metagenomes</taxon>
        <taxon>ecological metagenomes</taxon>
    </lineage>
</organism>
<evidence type="ECO:0000259" key="1">
    <source>
        <dbReference type="Pfam" id="PF12697"/>
    </source>
</evidence>
<dbReference type="PANTHER" id="PTHR43798">
    <property type="entry name" value="MONOACYLGLYCEROL LIPASE"/>
    <property type="match status" value="1"/>
</dbReference>
<dbReference type="GO" id="GO:0016020">
    <property type="term" value="C:membrane"/>
    <property type="evidence" value="ECO:0007669"/>
    <property type="project" value="TreeGrafter"/>
</dbReference>
<dbReference type="AlphaFoldDB" id="A0A6J7EH07"/>
<reference evidence="3" key="1">
    <citation type="submission" date="2020-05" db="EMBL/GenBank/DDBJ databases">
        <authorList>
            <person name="Chiriac C."/>
            <person name="Salcher M."/>
            <person name="Ghai R."/>
            <person name="Kavagutti S V."/>
        </authorList>
    </citation>
    <scope>NUCLEOTIDE SEQUENCE</scope>
</reference>
<dbReference type="EMBL" id="CAFBLT010000002">
    <property type="protein sequence ID" value="CAB4882256.1"/>
    <property type="molecule type" value="Genomic_DNA"/>
</dbReference>
<evidence type="ECO:0000313" key="3">
    <source>
        <dbReference type="EMBL" id="CAB4882256.1"/>
    </source>
</evidence>
<evidence type="ECO:0000313" key="4">
    <source>
        <dbReference type="EMBL" id="CAB5011492.1"/>
    </source>
</evidence>
<name>A0A6J7EH07_9ZZZZ</name>
<dbReference type="PRINTS" id="PR00111">
    <property type="entry name" value="ABHYDROLASE"/>
</dbReference>
<protein>
    <submittedName>
        <fullName evidence="3">Unannotated protein</fullName>
    </submittedName>
</protein>
<gene>
    <name evidence="2" type="ORF">UFOPK3164_00898</name>
    <name evidence="3" type="ORF">UFOPK3427_01611</name>
    <name evidence="4" type="ORF">UFOPK4112_00337</name>
</gene>
<proteinExistence type="predicted"/>
<evidence type="ECO:0000313" key="2">
    <source>
        <dbReference type="EMBL" id="CAB4828013.1"/>
    </source>
</evidence>
<dbReference type="PANTHER" id="PTHR43798:SF33">
    <property type="entry name" value="HYDROLASE, PUTATIVE (AFU_ORTHOLOGUE AFUA_2G14860)-RELATED"/>
    <property type="match status" value="1"/>
</dbReference>
<dbReference type="InterPro" id="IPR050266">
    <property type="entry name" value="AB_hydrolase_sf"/>
</dbReference>
<dbReference type="Pfam" id="PF12697">
    <property type="entry name" value="Abhydrolase_6"/>
    <property type="match status" value="1"/>
</dbReference>
<accession>A0A6J7EH07</accession>
<dbReference type="EMBL" id="CAFABE010000035">
    <property type="protein sequence ID" value="CAB4828013.1"/>
    <property type="molecule type" value="Genomic_DNA"/>
</dbReference>
<dbReference type="Gene3D" id="3.40.50.1820">
    <property type="entry name" value="alpha/beta hydrolase"/>
    <property type="match status" value="1"/>
</dbReference>
<dbReference type="SUPFAM" id="SSF53474">
    <property type="entry name" value="alpha/beta-Hydrolases"/>
    <property type="match status" value="1"/>
</dbReference>
<feature type="domain" description="AB hydrolase-1" evidence="1">
    <location>
        <begin position="37"/>
        <end position="263"/>
    </location>
</feature>
<dbReference type="InterPro" id="IPR029058">
    <property type="entry name" value="AB_hydrolase_fold"/>
</dbReference>
<sequence>MSFATQPSPGLIRASTLKVADLATFERMGSDPQGDVLLCIHGTLDRGLSFRRIARRLSDLDVVAYDRRGYQESRSLGAAPTLRAHLDDVAQFLETIDERRRVFIFGHSFGGVIALAAALEHPERISGVIAYEPPLPWMVEGLHPHRGVELDEDASEEAERFFRRIVSDAAWERLSEEERDDRRADGAALIGDLRIVRMETPFTEFQLAELPAPLSIIIGTSSHLSHTAVTAPLAVAAAPHGQLVTIEDAGHGAHLSHPDALARRISEAVAWSRAIEEESTCAS</sequence>
<dbReference type="InterPro" id="IPR000073">
    <property type="entry name" value="AB_hydrolase_1"/>
</dbReference>
<dbReference type="EMBL" id="CAFBPM010000002">
    <property type="protein sequence ID" value="CAB5011492.1"/>
    <property type="molecule type" value="Genomic_DNA"/>
</dbReference>